<organism evidence="6 7">
    <name type="scientific">Formimonas warabiya</name>
    <dbReference type="NCBI Taxonomy" id="1761012"/>
    <lineage>
        <taxon>Bacteria</taxon>
        <taxon>Bacillati</taxon>
        <taxon>Bacillota</taxon>
        <taxon>Clostridia</taxon>
        <taxon>Eubacteriales</taxon>
        <taxon>Peptococcaceae</taxon>
        <taxon>Candidatus Formimonas</taxon>
    </lineage>
</organism>
<keyword evidence="4" id="KW-0444">Lipid biosynthesis</keyword>
<evidence type="ECO:0000256" key="4">
    <source>
        <dbReference type="RuleBase" id="RU361267"/>
    </source>
</evidence>
<keyword evidence="4" id="KW-1208">Phospholipid metabolism</keyword>
<dbReference type="KEGG" id="fwa:DCMF_04305"/>
<sequence>MVLILLGRWKVKGREHIPSSGPLVVVCNHRSYWDPILVGCALNRQVHFMAKAELFSYPLLGTVLNKVGSFPIKRGQSDRNALRTAINLLKENKIIGVFPEGTRSKTENLLPFKPGINMVAYKAQCPILPMAVVNSRKVLLGWFYAVEVRIGKPIAFASMDQRPSSEVLEDLSEQIRQAVSDLLK</sequence>
<dbReference type="InterPro" id="IPR004552">
    <property type="entry name" value="AGP_acyltrans"/>
</dbReference>
<dbReference type="InterPro" id="IPR002123">
    <property type="entry name" value="Plipid/glycerol_acylTrfase"/>
</dbReference>
<dbReference type="Pfam" id="PF01553">
    <property type="entry name" value="Acyltransferase"/>
    <property type="match status" value="1"/>
</dbReference>
<keyword evidence="7" id="KW-1185">Reference proteome</keyword>
<dbReference type="PANTHER" id="PTHR10434:SF11">
    <property type="entry name" value="1-ACYL-SN-GLYCEROL-3-PHOSPHATE ACYLTRANSFERASE"/>
    <property type="match status" value="1"/>
</dbReference>
<evidence type="ECO:0000256" key="3">
    <source>
        <dbReference type="ARBA" id="ARBA00023315"/>
    </source>
</evidence>
<dbReference type="NCBIfam" id="TIGR00530">
    <property type="entry name" value="AGP_acyltrn"/>
    <property type="match status" value="1"/>
</dbReference>
<feature type="domain" description="Phospholipid/glycerol acyltransferase" evidence="5">
    <location>
        <begin position="23"/>
        <end position="135"/>
    </location>
</feature>
<reference evidence="6 7" key="1">
    <citation type="submission" date="2016-10" db="EMBL/GenBank/DDBJ databases">
        <title>Complete Genome Sequence of Peptococcaceae strain DCMF.</title>
        <authorList>
            <person name="Edwards R.J."/>
            <person name="Holland S.I."/>
            <person name="Deshpande N.P."/>
            <person name="Wong Y.K."/>
            <person name="Ertan H."/>
            <person name="Manefield M."/>
            <person name="Russell T.L."/>
            <person name="Lee M.J."/>
        </authorList>
    </citation>
    <scope>NUCLEOTIDE SEQUENCE [LARGE SCALE GENOMIC DNA]</scope>
    <source>
        <strain evidence="6 7">DCMF</strain>
    </source>
</reference>
<accession>A0A3G1L1J5</accession>
<protein>
    <recommendedName>
        <fullName evidence="4">1-acyl-sn-glycerol-3-phosphate acyltransferase</fullName>
        <ecNumber evidence="4">2.3.1.51</ecNumber>
    </recommendedName>
</protein>
<evidence type="ECO:0000256" key="1">
    <source>
        <dbReference type="ARBA" id="ARBA00008655"/>
    </source>
</evidence>
<dbReference type="Proteomes" id="UP000323521">
    <property type="component" value="Chromosome"/>
</dbReference>
<dbReference type="SMART" id="SM00563">
    <property type="entry name" value="PlsC"/>
    <property type="match status" value="1"/>
</dbReference>
<comment type="domain">
    <text evidence="4">The HXXXXD motif is essential for acyltransferase activity and may constitute the binding site for the phosphate moiety of the glycerol-3-phosphate.</text>
</comment>
<evidence type="ECO:0000259" key="5">
    <source>
        <dbReference type="SMART" id="SM00563"/>
    </source>
</evidence>
<evidence type="ECO:0000256" key="2">
    <source>
        <dbReference type="ARBA" id="ARBA00022679"/>
    </source>
</evidence>
<dbReference type="GO" id="GO:0006654">
    <property type="term" value="P:phosphatidic acid biosynthetic process"/>
    <property type="evidence" value="ECO:0007669"/>
    <property type="project" value="TreeGrafter"/>
</dbReference>
<keyword evidence="2 4" id="KW-0808">Transferase</keyword>
<keyword evidence="4" id="KW-0594">Phospholipid biosynthesis</keyword>
<dbReference type="EC" id="2.3.1.51" evidence="4"/>
<dbReference type="CDD" id="cd07989">
    <property type="entry name" value="LPLAT_AGPAT-like"/>
    <property type="match status" value="1"/>
</dbReference>
<proteinExistence type="inferred from homology"/>
<dbReference type="GO" id="GO:0016020">
    <property type="term" value="C:membrane"/>
    <property type="evidence" value="ECO:0007669"/>
    <property type="project" value="InterPro"/>
</dbReference>
<evidence type="ECO:0000313" key="6">
    <source>
        <dbReference type="EMBL" id="ATW28355.1"/>
    </source>
</evidence>
<keyword evidence="4" id="KW-0443">Lipid metabolism</keyword>
<name>A0A3G1L1J5_FORW1</name>
<comment type="catalytic activity">
    <reaction evidence="4">
        <text>a 1-acyl-sn-glycero-3-phosphate + an acyl-CoA = a 1,2-diacyl-sn-glycero-3-phosphate + CoA</text>
        <dbReference type="Rhea" id="RHEA:19709"/>
        <dbReference type="ChEBI" id="CHEBI:57287"/>
        <dbReference type="ChEBI" id="CHEBI:57970"/>
        <dbReference type="ChEBI" id="CHEBI:58342"/>
        <dbReference type="ChEBI" id="CHEBI:58608"/>
        <dbReference type="EC" id="2.3.1.51"/>
    </reaction>
</comment>
<dbReference type="AlphaFoldDB" id="A0A3G1L1J5"/>
<gene>
    <name evidence="6" type="ORF">DCMF_04305</name>
</gene>
<dbReference type="EMBL" id="CP017634">
    <property type="protein sequence ID" value="ATW28355.1"/>
    <property type="molecule type" value="Genomic_DNA"/>
</dbReference>
<dbReference type="SUPFAM" id="SSF69593">
    <property type="entry name" value="Glycerol-3-phosphate (1)-acyltransferase"/>
    <property type="match status" value="1"/>
</dbReference>
<dbReference type="PANTHER" id="PTHR10434">
    <property type="entry name" value="1-ACYL-SN-GLYCEROL-3-PHOSPHATE ACYLTRANSFERASE"/>
    <property type="match status" value="1"/>
</dbReference>
<comment type="similarity">
    <text evidence="1 4">Belongs to the 1-acyl-sn-glycerol-3-phosphate acyltransferase family.</text>
</comment>
<dbReference type="GO" id="GO:0003841">
    <property type="term" value="F:1-acylglycerol-3-phosphate O-acyltransferase activity"/>
    <property type="evidence" value="ECO:0007669"/>
    <property type="project" value="UniProtKB-UniRule"/>
</dbReference>
<evidence type="ECO:0000313" key="7">
    <source>
        <dbReference type="Proteomes" id="UP000323521"/>
    </source>
</evidence>
<keyword evidence="3 4" id="KW-0012">Acyltransferase</keyword>